<evidence type="ECO:0000313" key="1">
    <source>
        <dbReference type="EMBL" id="MPN19766.1"/>
    </source>
</evidence>
<proteinExistence type="predicted"/>
<comment type="caution">
    <text evidence="1">The sequence shown here is derived from an EMBL/GenBank/DDBJ whole genome shotgun (WGS) entry which is preliminary data.</text>
</comment>
<organism evidence="1">
    <name type="scientific">bioreactor metagenome</name>
    <dbReference type="NCBI Taxonomy" id="1076179"/>
    <lineage>
        <taxon>unclassified sequences</taxon>
        <taxon>metagenomes</taxon>
        <taxon>ecological metagenomes</taxon>
    </lineage>
</organism>
<dbReference type="EMBL" id="VSSQ01067373">
    <property type="protein sequence ID" value="MPN19766.1"/>
    <property type="molecule type" value="Genomic_DNA"/>
</dbReference>
<protein>
    <submittedName>
        <fullName evidence="1">Uncharacterized protein</fullName>
    </submittedName>
</protein>
<reference evidence="1" key="1">
    <citation type="submission" date="2019-08" db="EMBL/GenBank/DDBJ databases">
        <authorList>
            <person name="Kucharzyk K."/>
            <person name="Murdoch R.W."/>
            <person name="Higgins S."/>
            <person name="Loffler F."/>
        </authorList>
    </citation>
    <scope>NUCLEOTIDE SEQUENCE</scope>
</reference>
<name>A0A645G0U5_9ZZZZ</name>
<sequence>MAERLFTRDINLKEDKLLIQRDISVYINMDNYYSTHRVSQYRIEKGEFKGEEYFLFDYIDGRAIMNYTPKHYEELFKHITISDDQSIFQRLKYLDDSKEICPVSASYRYDE</sequence>
<dbReference type="AlphaFoldDB" id="A0A645G0U5"/>
<accession>A0A645G0U5</accession>
<gene>
    <name evidence="1" type="ORF">SDC9_167138</name>
</gene>